<dbReference type="GeneID" id="97986636"/>
<protein>
    <submittedName>
        <fullName evidence="3">CPBP family intramembrane metalloprotease</fullName>
    </submittedName>
</protein>
<evidence type="ECO:0000313" key="6">
    <source>
        <dbReference type="Proteomes" id="UP000261166"/>
    </source>
</evidence>
<dbReference type="RefSeq" id="WP_021637353.1">
    <property type="nucleotide sequence ID" value="NZ_CALBAU010000264.1"/>
</dbReference>
<dbReference type="GO" id="GO:0004175">
    <property type="term" value="F:endopeptidase activity"/>
    <property type="evidence" value="ECO:0007669"/>
    <property type="project" value="UniProtKB-ARBA"/>
</dbReference>
<dbReference type="GO" id="GO:0080120">
    <property type="term" value="P:CAAX-box protein maturation"/>
    <property type="evidence" value="ECO:0007669"/>
    <property type="project" value="UniProtKB-ARBA"/>
</dbReference>
<dbReference type="Pfam" id="PF02517">
    <property type="entry name" value="Rce1-like"/>
    <property type="match status" value="1"/>
</dbReference>
<keyword evidence="1" id="KW-0472">Membrane</keyword>
<feature type="transmembrane region" description="Helical" evidence="1">
    <location>
        <begin position="193"/>
        <end position="212"/>
    </location>
</feature>
<feature type="transmembrane region" description="Helical" evidence="1">
    <location>
        <begin position="6"/>
        <end position="28"/>
    </location>
</feature>
<evidence type="ECO:0000313" key="4">
    <source>
        <dbReference type="EMBL" id="RGE63679.1"/>
    </source>
</evidence>
<name>A0A3E3I8J0_9FIRM</name>
<dbReference type="Proteomes" id="UP000260812">
    <property type="component" value="Unassembled WGS sequence"/>
</dbReference>
<dbReference type="Proteomes" id="UP000261166">
    <property type="component" value="Unassembled WGS sequence"/>
</dbReference>
<gene>
    <name evidence="3" type="ORF">DWY69_28510</name>
    <name evidence="4" type="ORF">DXC51_07025</name>
</gene>
<evidence type="ECO:0000259" key="2">
    <source>
        <dbReference type="Pfam" id="PF02517"/>
    </source>
</evidence>
<evidence type="ECO:0000256" key="1">
    <source>
        <dbReference type="SAM" id="Phobius"/>
    </source>
</evidence>
<dbReference type="EMBL" id="QVLU01000046">
    <property type="protein sequence ID" value="RGE63360.1"/>
    <property type="molecule type" value="Genomic_DNA"/>
</dbReference>
<dbReference type="GO" id="GO:0006508">
    <property type="term" value="P:proteolysis"/>
    <property type="evidence" value="ECO:0007669"/>
    <property type="project" value="UniProtKB-KW"/>
</dbReference>
<dbReference type="EMBL" id="QVLV01000003">
    <property type="protein sequence ID" value="RGE63679.1"/>
    <property type="molecule type" value="Genomic_DNA"/>
</dbReference>
<feature type="transmembrane region" description="Helical" evidence="1">
    <location>
        <begin position="161"/>
        <end position="181"/>
    </location>
</feature>
<feature type="transmembrane region" description="Helical" evidence="1">
    <location>
        <begin position="49"/>
        <end position="67"/>
    </location>
</feature>
<dbReference type="InterPro" id="IPR003675">
    <property type="entry name" value="Rce1/LyrA-like_dom"/>
</dbReference>
<comment type="caution">
    <text evidence="3">The sequence shown here is derived from an EMBL/GenBank/DDBJ whole genome shotgun (WGS) entry which is preliminary data.</text>
</comment>
<reference evidence="3 6" key="1">
    <citation type="submission" date="2018-08" db="EMBL/GenBank/DDBJ databases">
        <title>A genome reference for cultivated species of the human gut microbiota.</title>
        <authorList>
            <person name="Zou Y."/>
            <person name="Xue W."/>
            <person name="Luo G."/>
        </authorList>
    </citation>
    <scope>NUCLEOTIDE SEQUENCE [LARGE SCALE GENOMIC DNA]</scope>
    <source>
        <strain evidence="3 6">AF26-4BH</strain>
        <strain evidence="4">TF05-5AC</strain>
    </source>
</reference>
<feature type="domain" description="CAAX prenyl protease 2/Lysostaphin resistance protein A-like" evidence="2">
    <location>
        <begin position="100"/>
        <end position="203"/>
    </location>
</feature>
<keyword evidence="5" id="KW-1185">Reference proteome</keyword>
<sequence length="213" mass="24148">MQLILNSISTAAVNLLVFSAIPFLWWFFRHRKETSFFRWLGFIKPKLNGKWWTLVVFAIIYYFFYTFDFTRWIPQETMDYLENSGSVSVNAFAGIGAAAILPALIENFIANGVAEEILYRGFLCKLFCHKLGTVKGILLQAALFGLMHNALYLLAGLQVGLWYHTLMFLFTGMAALLLGWLNEKIYNGSILPSILLHGAGNFISSMLTAFSFL</sequence>
<evidence type="ECO:0000313" key="3">
    <source>
        <dbReference type="EMBL" id="RGE63360.1"/>
    </source>
</evidence>
<dbReference type="AlphaFoldDB" id="A0A3E3I8J0"/>
<organism evidence="3 6">
    <name type="scientific">Eisenbergiella massiliensis</name>
    <dbReference type="NCBI Taxonomy" id="1720294"/>
    <lineage>
        <taxon>Bacteria</taxon>
        <taxon>Bacillati</taxon>
        <taxon>Bacillota</taxon>
        <taxon>Clostridia</taxon>
        <taxon>Lachnospirales</taxon>
        <taxon>Lachnospiraceae</taxon>
        <taxon>Eisenbergiella</taxon>
    </lineage>
</organism>
<evidence type="ECO:0000313" key="5">
    <source>
        <dbReference type="Proteomes" id="UP000260812"/>
    </source>
</evidence>
<keyword evidence="3" id="KW-0378">Hydrolase</keyword>
<dbReference type="OrthoDB" id="1437285at2"/>
<keyword evidence="3" id="KW-0482">Metalloprotease</keyword>
<keyword evidence="1" id="KW-0812">Transmembrane</keyword>
<feature type="transmembrane region" description="Helical" evidence="1">
    <location>
        <begin position="131"/>
        <end position="155"/>
    </location>
</feature>
<keyword evidence="3" id="KW-0645">Protease</keyword>
<accession>A0A3E3I8J0</accession>
<dbReference type="GO" id="GO:0008237">
    <property type="term" value="F:metallopeptidase activity"/>
    <property type="evidence" value="ECO:0007669"/>
    <property type="project" value="UniProtKB-KW"/>
</dbReference>
<feature type="transmembrane region" description="Helical" evidence="1">
    <location>
        <begin position="87"/>
        <end position="110"/>
    </location>
</feature>
<proteinExistence type="predicted"/>
<keyword evidence="1" id="KW-1133">Transmembrane helix</keyword>